<reference evidence="2 3" key="1">
    <citation type="submission" date="2019-11" db="EMBL/GenBank/DDBJ databases">
        <title>Whole genome sequence of Oryza granulata.</title>
        <authorList>
            <person name="Li W."/>
        </authorList>
    </citation>
    <scope>NUCLEOTIDE SEQUENCE [LARGE SCALE GENOMIC DNA]</scope>
    <source>
        <strain evidence="3">cv. Menghai</strain>
        <tissue evidence="2">Leaf</tissue>
    </source>
</reference>
<comment type="caution">
    <text evidence="2">The sequence shown here is derived from an EMBL/GenBank/DDBJ whole genome shotgun (WGS) entry which is preliminary data.</text>
</comment>
<protein>
    <submittedName>
        <fullName evidence="2">Uncharacterized protein</fullName>
    </submittedName>
</protein>
<accession>A0A6G1C5C0</accession>
<dbReference type="EMBL" id="SPHZ02000010">
    <property type="protein sequence ID" value="KAF0895439.1"/>
    <property type="molecule type" value="Genomic_DNA"/>
</dbReference>
<proteinExistence type="predicted"/>
<dbReference type="AlphaFoldDB" id="A0A6G1C5C0"/>
<evidence type="ECO:0000313" key="3">
    <source>
        <dbReference type="Proteomes" id="UP000479710"/>
    </source>
</evidence>
<organism evidence="2 3">
    <name type="scientific">Oryza meyeriana var. granulata</name>
    <dbReference type="NCBI Taxonomy" id="110450"/>
    <lineage>
        <taxon>Eukaryota</taxon>
        <taxon>Viridiplantae</taxon>
        <taxon>Streptophyta</taxon>
        <taxon>Embryophyta</taxon>
        <taxon>Tracheophyta</taxon>
        <taxon>Spermatophyta</taxon>
        <taxon>Magnoliopsida</taxon>
        <taxon>Liliopsida</taxon>
        <taxon>Poales</taxon>
        <taxon>Poaceae</taxon>
        <taxon>BOP clade</taxon>
        <taxon>Oryzoideae</taxon>
        <taxon>Oryzeae</taxon>
        <taxon>Oryzinae</taxon>
        <taxon>Oryza</taxon>
        <taxon>Oryza meyeriana</taxon>
    </lineage>
</organism>
<feature type="compositionally biased region" description="Basic and acidic residues" evidence="1">
    <location>
        <begin position="118"/>
        <end position="129"/>
    </location>
</feature>
<evidence type="ECO:0000256" key="1">
    <source>
        <dbReference type="SAM" id="MobiDB-lite"/>
    </source>
</evidence>
<name>A0A6G1C5C0_9ORYZ</name>
<dbReference type="Proteomes" id="UP000479710">
    <property type="component" value="Unassembled WGS sequence"/>
</dbReference>
<feature type="region of interest" description="Disordered" evidence="1">
    <location>
        <begin position="99"/>
        <end position="129"/>
    </location>
</feature>
<gene>
    <name evidence="2" type="ORF">E2562_012447</name>
</gene>
<evidence type="ECO:0000313" key="2">
    <source>
        <dbReference type="EMBL" id="KAF0895439.1"/>
    </source>
</evidence>
<keyword evidence="3" id="KW-1185">Reference proteome</keyword>
<sequence length="129" mass="13680">MDACQGVQHLVRLEERHQEEPIGPVGLHVRRGRDDDQHVGRWWALGGVLEEVPPGVESSLLSPTGRVGASSGLGCETTVFGLLGSSCGGVIIIGHRRRAGGHVTTPGDGVTTGMGEQLRADRTSVRARR</sequence>